<reference evidence="16" key="1">
    <citation type="submission" date="2017-09" db="EMBL/GenBank/DDBJ databases">
        <title>Depth-based differentiation of microbial function through sediment-hosted aquifers and enrichment of novel symbionts in the deep terrestrial subsurface.</title>
        <authorList>
            <person name="Probst A.J."/>
            <person name="Ladd B."/>
            <person name="Jarett J.K."/>
            <person name="Geller-Mcgrath D.E."/>
            <person name="Sieber C.M.K."/>
            <person name="Emerson J.B."/>
            <person name="Anantharaman K."/>
            <person name="Thomas B.C."/>
            <person name="Malmstrom R."/>
            <person name="Stieglmeier M."/>
            <person name="Klingl A."/>
            <person name="Woyke T."/>
            <person name="Ryan C.M."/>
            <person name="Banfield J.F."/>
        </authorList>
    </citation>
    <scope>NUCLEOTIDE SEQUENCE [LARGE SCALE GENOMIC DNA]</scope>
</reference>
<feature type="transmembrane region" description="Helical" evidence="14">
    <location>
        <begin position="329"/>
        <end position="356"/>
    </location>
</feature>
<dbReference type="InterPro" id="IPR001734">
    <property type="entry name" value="Na/solute_symporter"/>
</dbReference>
<dbReference type="EMBL" id="PEVY01000064">
    <property type="protein sequence ID" value="PIU75017.1"/>
    <property type="molecule type" value="Genomic_DNA"/>
</dbReference>
<dbReference type="InterPro" id="IPR038377">
    <property type="entry name" value="Na/Glc_symporter_sf"/>
</dbReference>
<keyword evidence="10 14" id="KW-0472">Membrane</keyword>
<proteinExistence type="inferred from homology"/>
<sequence>MGEKISWRFRFGKRKFFHKQKYNMETSMLIFGIIIYLIISFVIGLWKSRGTDLADFVASKNSFGFWPIFLSLVGTIVGGGMFFAVGQIGYEAGVLGYILGFLYIIAFSLMGFLTPRIRNFFKDKNYLTLIDLVDGEYKSKKTTFAFAAVSFFIYFFVLAGQFLVLGTFLNFFAGIQLTYAILTIAMIVAGLNIIIYSVVGGIRKDIVTDVFQMIVVFFGSLFLISLLLKPVTWTSIATLPTIYFTGLGYGTAFLIAAVLFFIPLLLVRLDFWQRVLAAKNEEVAKRAFFVAGPVTFLFYLIFTTIGMYAKSVGIPEAKIATLGLISQSFTGISFVIIILAFLAAVMSTADTTLNVAAVSFSRLLKREIWCGYLDRKEHEKQLFKLVKVSALLIGLFSVIIAFLIPNIVNLFVAAFTAMLILAPATLALLFSKKPNSTAAFYSIVLGFVTFLVAFPFLPKESFIAGTFVSILTYLIVSKFFKRSCTKEFAAKEKTI</sequence>
<evidence type="ECO:0000256" key="6">
    <source>
        <dbReference type="ARBA" id="ARBA00022847"/>
    </source>
</evidence>
<evidence type="ECO:0000256" key="13">
    <source>
        <dbReference type="RuleBase" id="RU362091"/>
    </source>
</evidence>
<evidence type="ECO:0000313" key="15">
    <source>
        <dbReference type="EMBL" id="PIU75017.1"/>
    </source>
</evidence>
<dbReference type="PROSITE" id="PS50283">
    <property type="entry name" value="NA_SOLUT_SYMP_3"/>
    <property type="match status" value="1"/>
</dbReference>
<accession>A0A2M7AWL6</accession>
<evidence type="ECO:0000256" key="11">
    <source>
        <dbReference type="ARBA" id="ARBA00023201"/>
    </source>
</evidence>
<feature type="transmembrane region" description="Helical" evidence="14">
    <location>
        <begin position="66"/>
        <end position="88"/>
    </location>
</feature>
<keyword evidence="8" id="KW-0915">Sodium</keyword>
<keyword evidence="4" id="KW-1003">Cell membrane</keyword>
<dbReference type="GO" id="GO:0005886">
    <property type="term" value="C:plasma membrane"/>
    <property type="evidence" value="ECO:0007669"/>
    <property type="project" value="UniProtKB-SubCell"/>
</dbReference>
<dbReference type="PANTHER" id="PTHR48086">
    <property type="entry name" value="SODIUM/PROLINE SYMPORTER-RELATED"/>
    <property type="match status" value="1"/>
</dbReference>
<gene>
    <name evidence="15" type="ORF">COS76_03055</name>
</gene>
<dbReference type="Proteomes" id="UP000228775">
    <property type="component" value="Unassembled WGS sequence"/>
</dbReference>
<feature type="transmembrane region" description="Helical" evidence="14">
    <location>
        <begin position="94"/>
        <end position="114"/>
    </location>
</feature>
<name>A0A2M7AWL6_9BACT</name>
<evidence type="ECO:0000256" key="3">
    <source>
        <dbReference type="ARBA" id="ARBA00022448"/>
    </source>
</evidence>
<feature type="transmembrane region" description="Helical" evidence="14">
    <location>
        <begin position="462"/>
        <end position="480"/>
    </location>
</feature>
<evidence type="ECO:0000256" key="2">
    <source>
        <dbReference type="ARBA" id="ARBA00006434"/>
    </source>
</evidence>
<feature type="transmembrane region" description="Helical" evidence="14">
    <location>
        <begin position="438"/>
        <end position="456"/>
    </location>
</feature>
<evidence type="ECO:0000256" key="1">
    <source>
        <dbReference type="ARBA" id="ARBA00004651"/>
    </source>
</evidence>
<feature type="transmembrane region" description="Helical" evidence="14">
    <location>
        <begin position="385"/>
        <end position="404"/>
    </location>
</feature>
<feature type="transmembrane region" description="Helical" evidence="14">
    <location>
        <begin position="28"/>
        <end position="46"/>
    </location>
</feature>
<keyword evidence="11" id="KW-0739">Sodium transport</keyword>
<evidence type="ECO:0000256" key="14">
    <source>
        <dbReference type="SAM" id="Phobius"/>
    </source>
</evidence>
<keyword evidence="6" id="KW-0769">Symport</keyword>
<evidence type="ECO:0000256" key="12">
    <source>
        <dbReference type="ARBA" id="ARBA00033708"/>
    </source>
</evidence>
<keyword evidence="7 14" id="KW-1133">Transmembrane helix</keyword>
<dbReference type="AlphaFoldDB" id="A0A2M7AWL6"/>
<evidence type="ECO:0000313" key="16">
    <source>
        <dbReference type="Proteomes" id="UP000228775"/>
    </source>
</evidence>
<feature type="transmembrane region" description="Helical" evidence="14">
    <location>
        <begin position="206"/>
        <end position="227"/>
    </location>
</feature>
<comment type="similarity">
    <text evidence="2 13">Belongs to the sodium:solute symporter (SSF) (TC 2.A.21) family.</text>
</comment>
<dbReference type="GO" id="GO:0006814">
    <property type="term" value="P:sodium ion transport"/>
    <property type="evidence" value="ECO:0007669"/>
    <property type="project" value="UniProtKB-KW"/>
</dbReference>
<dbReference type="Pfam" id="PF00474">
    <property type="entry name" value="SSF"/>
    <property type="match status" value="1"/>
</dbReference>
<feature type="transmembrane region" description="Helical" evidence="14">
    <location>
        <begin position="288"/>
        <end position="309"/>
    </location>
</feature>
<comment type="catalytic activity">
    <reaction evidence="12">
        <text>L-proline(in) + Na(+)(in) = L-proline(out) + Na(+)(out)</text>
        <dbReference type="Rhea" id="RHEA:28967"/>
        <dbReference type="ChEBI" id="CHEBI:29101"/>
        <dbReference type="ChEBI" id="CHEBI:60039"/>
    </reaction>
</comment>
<dbReference type="InterPro" id="IPR050277">
    <property type="entry name" value="Sodium:Solute_Symporter"/>
</dbReference>
<evidence type="ECO:0000256" key="8">
    <source>
        <dbReference type="ARBA" id="ARBA00023053"/>
    </source>
</evidence>
<evidence type="ECO:0000256" key="4">
    <source>
        <dbReference type="ARBA" id="ARBA00022475"/>
    </source>
</evidence>
<dbReference type="Gene3D" id="1.20.1730.10">
    <property type="entry name" value="Sodium/glucose cotransporter"/>
    <property type="match status" value="1"/>
</dbReference>
<keyword evidence="9" id="KW-0406">Ion transport</keyword>
<evidence type="ECO:0008006" key="17">
    <source>
        <dbReference type="Google" id="ProtNLM"/>
    </source>
</evidence>
<protein>
    <recommendedName>
        <fullName evidence="17">Sodium:solute symporter</fullName>
    </recommendedName>
</protein>
<evidence type="ECO:0000256" key="7">
    <source>
        <dbReference type="ARBA" id="ARBA00022989"/>
    </source>
</evidence>
<feature type="transmembrane region" description="Helical" evidence="14">
    <location>
        <begin position="179"/>
        <end position="199"/>
    </location>
</feature>
<evidence type="ECO:0000256" key="10">
    <source>
        <dbReference type="ARBA" id="ARBA00023136"/>
    </source>
</evidence>
<evidence type="ECO:0000256" key="9">
    <source>
        <dbReference type="ARBA" id="ARBA00023065"/>
    </source>
</evidence>
<organism evidence="15 16">
    <name type="scientific">Candidatus Portnoybacteria bacterium CG06_land_8_20_14_3_00_39_12</name>
    <dbReference type="NCBI Taxonomy" id="1974809"/>
    <lineage>
        <taxon>Bacteria</taxon>
        <taxon>Candidatus Portnoyibacteriota</taxon>
    </lineage>
</organism>
<keyword evidence="5 14" id="KW-0812">Transmembrane</keyword>
<comment type="caution">
    <text evidence="15">The sequence shown here is derived from an EMBL/GenBank/DDBJ whole genome shotgun (WGS) entry which is preliminary data.</text>
</comment>
<dbReference type="GO" id="GO:0015293">
    <property type="term" value="F:symporter activity"/>
    <property type="evidence" value="ECO:0007669"/>
    <property type="project" value="UniProtKB-KW"/>
</dbReference>
<comment type="subcellular location">
    <subcellularLocation>
        <location evidence="1">Cell membrane</location>
        <topology evidence="1">Multi-pass membrane protein</topology>
    </subcellularLocation>
</comment>
<feature type="transmembrane region" description="Helical" evidence="14">
    <location>
        <begin position="247"/>
        <end position="267"/>
    </location>
</feature>
<keyword evidence="3" id="KW-0813">Transport</keyword>
<dbReference type="CDD" id="cd10322">
    <property type="entry name" value="SLC5sbd"/>
    <property type="match status" value="1"/>
</dbReference>
<dbReference type="PANTHER" id="PTHR48086:SF3">
    <property type="entry name" value="SODIUM_PROLINE SYMPORTER"/>
    <property type="match status" value="1"/>
</dbReference>
<evidence type="ECO:0000256" key="5">
    <source>
        <dbReference type="ARBA" id="ARBA00022692"/>
    </source>
</evidence>
<feature type="transmembrane region" description="Helical" evidence="14">
    <location>
        <begin position="410"/>
        <end position="431"/>
    </location>
</feature>
<feature type="transmembrane region" description="Helical" evidence="14">
    <location>
        <begin position="144"/>
        <end position="173"/>
    </location>
</feature>